<evidence type="ECO:0000313" key="2">
    <source>
        <dbReference type="Proteomes" id="UP000076842"/>
    </source>
</evidence>
<organism evidence="1 2">
    <name type="scientific">Calocera cornea HHB12733</name>
    <dbReference type="NCBI Taxonomy" id="1353952"/>
    <lineage>
        <taxon>Eukaryota</taxon>
        <taxon>Fungi</taxon>
        <taxon>Dikarya</taxon>
        <taxon>Basidiomycota</taxon>
        <taxon>Agaricomycotina</taxon>
        <taxon>Dacrymycetes</taxon>
        <taxon>Dacrymycetales</taxon>
        <taxon>Dacrymycetaceae</taxon>
        <taxon>Calocera</taxon>
    </lineage>
</organism>
<name>A0A165EV12_9BASI</name>
<accession>A0A165EV12</accession>
<sequence length="186" mass="20506">MADLLPTPKHTSIGPRPIKRRRLASYDLNIPSAPREPSMIQSPSQSKLQTLHDGLICHCCQRSLPTSPTCLGEWSQCARCQKSTCNVCSRTCTMTAPSKLLIEEPTLDATTSPRQTLKQLSRVLAGQKLTKTRRRPHDGHDGDDEELGGCHRQICRHCIGVDSEHHSTCVDCMTDSSWSTGVEGTT</sequence>
<reference evidence="1 2" key="1">
    <citation type="journal article" date="2016" name="Mol. Biol. Evol.">
        <title>Comparative Genomics of Early-Diverging Mushroom-Forming Fungi Provides Insights into the Origins of Lignocellulose Decay Capabilities.</title>
        <authorList>
            <person name="Nagy L.G."/>
            <person name="Riley R."/>
            <person name="Tritt A."/>
            <person name="Adam C."/>
            <person name="Daum C."/>
            <person name="Floudas D."/>
            <person name="Sun H."/>
            <person name="Yadav J.S."/>
            <person name="Pangilinan J."/>
            <person name="Larsson K.H."/>
            <person name="Matsuura K."/>
            <person name="Barry K."/>
            <person name="Labutti K."/>
            <person name="Kuo R."/>
            <person name="Ohm R.A."/>
            <person name="Bhattacharya S.S."/>
            <person name="Shirouzu T."/>
            <person name="Yoshinaga Y."/>
            <person name="Martin F.M."/>
            <person name="Grigoriev I.V."/>
            <person name="Hibbett D.S."/>
        </authorList>
    </citation>
    <scope>NUCLEOTIDE SEQUENCE [LARGE SCALE GENOMIC DNA]</scope>
    <source>
        <strain evidence="1 2">HHB12733</strain>
    </source>
</reference>
<keyword evidence="2" id="KW-1185">Reference proteome</keyword>
<protein>
    <submittedName>
        <fullName evidence="1">Uncharacterized protein</fullName>
    </submittedName>
</protein>
<dbReference type="Proteomes" id="UP000076842">
    <property type="component" value="Unassembled WGS sequence"/>
</dbReference>
<dbReference type="InParanoid" id="A0A165EV12"/>
<dbReference type="EMBL" id="KV423992">
    <property type="protein sequence ID" value="KZT55578.1"/>
    <property type="molecule type" value="Genomic_DNA"/>
</dbReference>
<evidence type="ECO:0000313" key="1">
    <source>
        <dbReference type="EMBL" id="KZT55578.1"/>
    </source>
</evidence>
<dbReference type="OrthoDB" id="10474892at2759"/>
<dbReference type="AlphaFoldDB" id="A0A165EV12"/>
<proteinExistence type="predicted"/>
<gene>
    <name evidence="1" type="ORF">CALCODRAFT_345436</name>
</gene>